<sequence length="714" mass="79045">MVFHLLSFHGALVGFTGRHLHPLSPAAGTTRTTTPVVLDTQHNAITPGGAFVRAQPISTVTNRPLVALRAGNAYLSSRSPTQFDAVPLCASWEHFLLVSPERTDLLRTLLRGIWHEGRTFVGQPTCFGHNLQLGPHTWPIEQLQAEFRADTLTLWTDAAPQKVTLTACPSRALDELLDNITELLEVGAFRRALSPWVSVEDVREQVLRLSITPSAIAPCITLAQICCLFGQGELGNQFVTYAQSFAPMADLLWLQALIALRMHDHAHAADLLASALQERYPKQDFTATLPTLLTRLRQGEDALLLVPDMLYDYDLPTFDERFDTLLVPMRLSSKNSMDIRQVYATLFQNAYQRMDTTKDLRLLESEARLNGLSWWTETAMGHTSWLAGLRAEADTHYAIARRLALQEGAVPLPENMGIFSWLGAQECSQLASRAVPDRTGVSRWVWQFSPADTPPALCLVFACDSTHFHLLPGLILSLLHAYREDRSAGPVQLCIGVANPNTEQLAFLRTVAEWLEHYATSLRLSFGHGTTALQDAALEPALRYLILPDVVAQFRCPVMTGDCAGYFPTNTATLLRTLKNTATYGFDLPLFNHEGQQTSGTPWDIGTDMAYFGEPDRLPAIAAFMSDYLNTVYTPQSAVHTAMDRCALAQMLRHFILPRWSALSIRFLNEGPAVLVMPAKTVTSAAAPISQADVLHDLAVHTPRRVPKPSQPKT</sequence>
<proteinExistence type="predicted"/>
<organism evidence="1 2">
    <name type="scientific">Acetobacter ghanensis</name>
    <dbReference type="NCBI Taxonomy" id="431306"/>
    <lineage>
        <taxon>Bacteria</taxon>
        <taxon>Pseudomonadati</taxon>
        <taxon>Pseudomonadota</taxon>
        <taxon>Alphaproteobacteria</taxon>
        <taxon>Acetobacterales</taxon>
        <taxon>Acetobacteraceae</taxon>
        <taxon>Acetobacter</taxon>
    </lineage>
</organism>
<dbReference type="RefSeq" id="WP_059023006.1">
    <property type="nucleotide sequence ID" value="NZ_LN609302.1"/>
</dbReference>
<reference evidence="1 2" key="1">
    <citation type="journal article" date="2020" name="Int. J. Syst. Evol. Microbiol.">
        <title>Novel acetic acid bacteria from cider fermentations: Acetobacter conturbans sp. nov. and Acetobacter fallax sp. nov.</title>
        <authorList>
            <person name="Sombolestani A.S."/>
            <person name="Cleenwerck I."/>
            <person name="Cnockaert M."/>
            <person name="Borremans W."/>
            <person name="Wieme A.D."/>
            <person name="De Vuyst L."/>
            <person name="Vandamme P."/>
        </authorList>
    </citation>
    <scope>NUCLEOTIDE SEQUENCE [LARGE SCALE GENOMIC DNA]</scope>
    <source>
        <strain evidence="1 2">LMG 23848</strain>
    </source>
</reference>
<name>A0ABX0KGX7_9PROT</name>
<comment type="caution">
    <text evidence="1">The sequence shown here is derived from an EMBL/GenBank/DDBJ whole genome shotgun (WGS) entry which is preliminary data.</text>
</comment>
<protein>
    <submittedName>
        <fullName evidence="1">Uncharacterized protein</fullName>
    </submittedName>
</protein>
<gene>
    <name evidence="1" type="ORF">GOB80_06500</name>
</gene>
<accession>A0ABX0KGX7</accession>
<evidence type="ECO:0000313" key="2">
    <source>
        <dbReference type="Proteomes" id="UP000657200"/>
    </source>
</evidence>
<evidence type="ECO:0000313" key="1">
    <source>
        <dbReference type="EMBL" id="NHO39339.1"/>
    </source>
</evidence>
<dbReference type="Proteomes" id="UP000657200">
    <property type="component" value="Unassembled WGS sequence"/>
</dbReference>
<dbReference type="EMBL" id="WOTE01000003">
    <property type="protein sequence ID" value="NHO39339.1"/>
    <property type="molecule type" value="Genomic_DNA"/>
</dbReference>
<keyword evidence="2" id="KW-1185">Reference proteome</keyword>